<dbReference type="InterPro" id="IPR000792">
    <property type="entry name" value="Tscrpt_reg_LuxR_C"/>
</dbReference>
<dbReference type="SUPFAM" id="SSF46894">
    <property type="entry name" value="C-terminal effector domain of the bipartite response regulators"/>
    <property type="match status" value="1"/>
</dbReference>
<dbReference type="Pfam" id="PF00196">
    <property type="entry name" value="GerE"/>
    <property type="match status" value="1"/>
</dbReference>
<keyword evidence="3" id="KW-0805">Transcription regulation</keyword>
<dbReference type="Pfam" id="PF00072">
    <property type="entry name" value="Response_reg"/>
    <property type="match status" value="1"/>
</dbReference>
<dbReference type="CDD" id="cd06170">
    <property type="entry name" value="LuxR_C_like"/>
    <property type="match status" value="1"/>
</dbReference>
<name>W9H6K2_9PROT</name>
<keyword evidence="1 6" id="KW-0597">Phosphoprotein</keyword>
<sequence>MIPDETIVFIVDDDPSMRRSLETLLRSVGLKPMSFPSTEDFLRAGHTESPGCLVLDIRLPGSSGLQFQREMVAAGIQLPVIFITGHGDIPMSVAAMKAGAIEFLPKPFRDQDFLDAVHKGIERDRLRRERGALVGELRERFERLTPREREIMALVASGLMNKQIAAELGLSEITVKIHRGRMMLKMEAKSLPDLVRIADRLALTDATAAALPSSPAGATRQ</sequence>
<dbReference type="SMART" id="SM00421">
    <property type="entry name" value="HTH_LUXR"/>
    <property type="match status" value="1"/>
</dbReference>
<dbReference type="CDD" id="cd17537">
    <property type="entry name" value="REC_FixJ"/>
    <property type="match status" value="1"/>
</dbReference>
<dbReference type="SMART" id="SM00448">
    <property type="entry name" value="REC"/>
    <property type="match status" value="1"/>
</dbReference>
<dbReference type="GO" id="GO:0006355">
    <property type="term" value="P:regulation of DNA-templated transcription"/>
    <property type="evidence" value="ECO:0007669"/>
    <property type="project" value="InterPro"/>
</dbReference>
<dbReference type="PROSITE" id="PS50043">
    <property type="entry name" value="HTH_LUXR_2"/>
    <property type="match status" value="1"/>
</dbReference>
<keyword evidence="4" id="KW-0238">DNA-binding</keyword>
<evidence type="ECO:0000259" key="8">
    <source>
        <dbReference type="PROSITE" id="PS50110"/>
    </source>
</evidence>
<keyword evidence="2" id="KW-0902">Two-component regulatory system</keyword>
<dbReference type="FunFam" id="3.40.50.2300:FF:000018">
    <property type="entry name" value="DNA-binding transcriptional regulator NtrC"/>
    <property type="match status" value="1"/>
</dbReference>
<keyword evidence="5" id="KW-0804">Transcription</keyword>
<dbReference type="Gene3D" id="3.40.50.2300">
    <property type="match status" value="1"/>
</dbReference>
<evidence type="ECO:0000256" key="1">
    <source>
        <dbReference type="ARBA" id="ARBA00022553"/>
    </source>
</evidence>
<evidence type="ECO:0000259" key="7">
    <source>
        <dbReference type="PROSITE" id="PS50043"/>
    </source>
</evidence>
<dbReference type="PATRIC" id="fig|1385369.3.peg.1165"/>
<dbReference type="AlphaFoldDB" id="W9H6K2"/>
<gene>
    <name evidence="9" type="ORF">N825_24170</name>
</gene>
<accession>W9H6K2</accession>
<dbReference type="GO" id="GO:0000160">
    <property type="term" value="P:phosphorelay signal transduction system"/>
    <property type="evidence" value="ECO:0007669"/>
    <property type="project" value="UniProtKB-KW"/>
</dbReference>
<dbReference type="PROSITE" id="PS50110">
    <property type="entry name" value="RESPONSE_REGULATORY"/>
    <property type="match status" value="1"/>
</dbReference>
<dbReference type="STRING" id="1385369.N825_24170"/>
<dbReference type="RefSeq" id="WP_245613021.1">
    <property type="nucleotide sequence ID" value="NZ_AVFL01000003.1"/>
</dbReference>
<dbReference type="InterPro" id="IPR036388">
    <property type="entry name" value="WH-like_DNA-bd_sf"/>
</dbReference>
<reference evidence="9 10" key="1">
    <citation type="submission" date="2013-08" db="EMBL/GenBank/DDBJ databases">
        <title>The genome sequence of Skermanella stibiiresistens.</title>
        <authorList>
            <person name="Zhu W."/>
            <person name="Wang G."/>
        </authorList>
    </citation>
    <scope>NUCLEOTIDE SEQUENCE [LARGE SCALE GENOMIC DNA]</scope>
    <source>
        <strain evidence="9 10">SB22</strain>
    </source>
</reference>
<evidence type="ECO:0000313" key="10">
    <source>
        <dbReference type="Proteomes" id="UP000019486"/>
    </source>
</evidence>
<dbReference type="PRINTS" id="PR00038">
    <property type="entry name" value="HTHLUXR"/>
</dbReference>
<dbReference type="EMBL" id="AVFL01000003">
    <property type="protein sequence ID" value="EWY41644.1"/>
    <property type="molecule type" value="Genomic_DNA"/>
</dbReference>
<evidence type="ECO:0000313" key="9">
    <source>
        <dbReference type="EMBL" id="EWY41644.1"/>
    </source>
</evidence>
<dbReference type="InterPro" id="IPR001789">
    <property type="entry name" value="Sig_transdc_resp-reg_receiver"/>
</dbReference>
<proteinExistence type="predicted"/>
<evidence type="ECO:0000256" key="6">
    <source>
        <dbReference type="PROSITE-ProRule" id="PRU00169"/>
    </source>
</evidence>
<keyword evidence="10" id="KW-1185">Reference proteome</keyword>
<protein>
    <submittedName>
        <fullName evidence="9">Chemotaxis protein CheY</fullName>
    </submittedName>
</protein>
<evidence type="ECO:0000256" key="3">
    <source>
        <dbReference type="ARBA" id="ARBA00023015"/>
    </source>
</evidence>
<evidence type="ECO:0000256" key="5">
    <source>
        <dbReference type="ARBA" id="ARBA00023163"/>
    </source>
</evidence>
<dbReference type="GO" id="GO:0003677">
    <property type="term" value="F:DNA binding"/>
    <property type="evidence" value="ECO:0007669"/>
    <property type="project" value="UniProtKB-KW"/>
</dbReference>
<organism evidence="9 10">
    <name type="scientific">Skermanella stibiiresistens SB22</name>
    <dbReference type="NCBI Taxonomy" id="1385369"/>
    <lineage>
        <taxon>Bacteria</taxon>
        <taxon>Pseudomonadati</taxon>
        <taxon>Pseudomonadota</taxon>
        <taxon>Alphaproteobacteria</taxon>
        <taxon>Rhodospirillales</taxon>
        <taxon>Azospirillaceae</taxon>
        <taxon>Skermanella</taxon>
    </lineage>
</organism>
<dbReference type="PANTHER" id="PTHR44688:SF16">
    <property type="entry name" value="DNA-BINDING TRANSCRIPTIONAL ACTIVATOR DEVR_DOSR"/>
    <property type="match status" value="1"/>
</dbReference>
<comment type="caution">
    <text evidence="9">The sequence shown here is derived from an EMBL/GenBank/DDBJ whole genome shotgun (WGS) entry which is preliminary data.</text>
</comment>
<evidence type="ECO:0000256" key="4">
    <source>
        <dbReference type="ARBA" id="ARBA00023125"/>
    </source>
</evidence>
<dbReference type="PROSITE" id="PS00622">
    <property type="entry name" value="HTH_LUXR_1"/>
    <property type="match status" value="1"/>
</dbReference>
<feature type="domain" description="HTH luxR-type" evidence="7">
    <location>
        <begin position="137"/>
        <end position="202"/>
    </location>
</feature>
<feature type="domain" description="Response regulatory" evidence="8">
    <location>
        <begin position="7"/>
        <end position="121"/>
    </location>
</feature>
<feature type="modified residue" description="4-aspartylphosphate" evidence="6">
    <location>
        <position position="56"/>
    </location>
</feature>
<dbReference type="Proteomes" id="UP000019486">
    <property type="component" value="Unassembled WGS sequence"/>
</dbReference>
<dbReference type="InterPro" id="IPR011006">
    <property type="entry name" value="CheY-like_superfamily"/>
</dbReference>
<dbReference type="InterPro" id="IPR016032">
    <property type="entry name" value="Sig_transdc_resp-reg_C-effctor"/>
</dbReference>
<dbReference type="PANTHER" id="PTHR44688">
    <property type="entry name" value="DNA-BINDING TRANSCRIPTIONAL ACTIVATOR DEVR_DOSR"/>
    <property type="match status" value="1"/>
</dbReference>
<dbReference type="SUPFAM" id="SSF52172">
    <property type="entry name" value="CheY-like"/>
    <property type="match status" value="1"/>
</dbReference>
<evidence type="ECO:0000256" key="2">
    <source>
        <dbReference type="ARBA" id="ARBA00023012"/>
    </source>
</evidence>
<dbReference type="Gene3D" id="1.10.10.10">
    <property type="entry name" value="Winged helix-like DNA-binding domain superfamily/Winged helix DNA-binding domain"/>
    <property type="match status" value="1"/>
</dbReference>